<dbReference type="CDD" id="cd07389">
    <property type="entry name" value="MPP_PhoD"/>
    <property type="match status" value="1"/>
</dbReference>
<accession>A0A2A9NQP8</accession>
<name>A0A2A9NQP8_9AGAR</name>
<evidence type="ECO:0000259" key="2">
    <source>
        <dbReference type="Pfam" id="PF19050"/>
    </source>
</evidence>
<dbReference type="PANTHER" id="PTHR46689">
    <property type="entry name" value="MEMBRANE PROTEIN, PUTATIVE-RELATED"/>
    <property type="match status" value="1"/>
</dbReference>
<reference evidence="3 4" key="1">
    <citation type="submission" date="2014-02" db="EMBL/GenBank/DDBJ databases">
        <title>Transposable element dynamics among asymbiotic and ectomycorrhizal Amanita fungi.</title>
        <authorList>
            <consortium name="DOE Joint Genome Institute"/>
            <person name="Hess J."/>
            <person name="Skrede I."/>
            <person name="Wolfe B."/>
            <person name="LaButti K."/>
            <person name="Ohm R.A."/>
            <person name="Grigoriev I.V."/>
            <person name="Pringle A."/>
        </authorList>
    </citation>
    <scope>NUCLEOTIDE SEQUENCE [LARGE SCALE GENOMIC DNA]</scope>
    <source>
        <strain evidence="3 4">SKay4041</strain>
    </source>
</reference>
<feature type="compositionally biased region" description="Polar residues" evidence="1">
    <location>
        <begin position="154"/>
        <end position="170"/>
    </location>
</feature>
<dbReference type="Gene3D" id="3.60.21.70">
    <property type="entry name" value="PhoD-like phosphatase"/>
    <property type="match status" value="1"/>
</dbReference>
<dbReference type="InterPro" id="IPR038607">
    <property type="entry name" value="PhoD-like_sf"/>
</dbReference>
<feature type="domain" description="PhoD-like phosphatase" evidence="2">
    <location>
        <begin position="262"/>
        <end position="530"/>
    </location>
</feature>
<sequence>MDDPGWHARRRAEKEQDYHHHLYHTPQGQYYPVAHVDPMPEYSIGGAYAAPLSPRPPVPPPKHPPQLPPRPQPAVDAGQLAHMTPVERSHVFKVAHMDPPLQFMCGPLLKYDTVVNNVWYGAALIVTADSGSIYEPFPSLTYEWDPDQPPSYLIQPQWTASDGSTQSASTYELGPHPADPHSTVAPALSAQASVTSWAWQGVNNGGLDGKPRGINARSRIVKGQEIYAYAGQSGSFTFWRFHLEIPLSDNELEVTYYINFGQRMRFFIPGKQQSMRCAAHSCNGFSAGVNPDDFRGPGFKSGYDPLWIDLLTKHAEKPFHVMIGGGDQIYCDRLINEPEMQDWVKLKPDERKTYPLTDQISKAIDRFLFHHYCQHFRSGAFARANCSIPMLNMCDLIDGFGSYPDDMQRAPVFQRIGSRGYFFFLLFQCLINVEIDGVDDRPGQHFYKSLIIGGLGPYVRLNSHSFLSYLGPYCQILLLDCRAERRKDQVCSQQQYQKVFERLRRMPERVEHLIVQLGIPIAYPRMVFLEAALESKFNPLIALGKSGSLGLSGFVNRFNADAELLDDLNDHWTARSHKRERNWLVEQLQQIARMQRLRVSFLSGDVHCAAVGVFKTLRHKHKADVEIVNDFRYMVNVVTSAIVNTPPPVGVLTMVSSLATKTHKTMHHANTDETMVPLFTNGTSGSTRKQKYIMGKRNWCQIEWDPCNGELVFDLRVEKEKGLGDTVSYPVRVVPPGWSRGQ</sequence>
<proteinExistence type="predicted"/>
<dbReference type="STRING" id="703135.A0A2A9NQP8"/>
<dbReference type="Pfam" id="PF19050">
    <property type="entry name" value="PhoD_2"/>
    <property type="match status" value="2"/>
</dbReference>
<organism evidence="3 4">
    <name type="scientific">Amanita thiersii Skay4041</name>
    <dbReference type="NCBI Taxonomy" id="703135"/>
    <lineage>
        <taxon>Eukaryota</taxon>
        <taxon>Fungi</taxon>
        <taxon>Dikarya</taxon>
        <taxon>Basidiomycota</taxon>
        <taxon>Agaricomycotina</taxon>
        <taxon>Agaricomycetes</taxon>
        <taxon>Agaricomycetidae</taxon>
        <taxon>Agaricales</taxon>
        <taxon>Pluteineae</taxon>
        <taxon>Amanitaceae</taxon>
        <taxon>Amanita</taxon>
    </lineage>
</organism>
<dbReference type="Proteomes" id="UP000242287">
    <property type="component" value="Unassembled WGS sequence"/>
</dbReference>
<dbReference type="GO" id="GO:0016020">
    <property type="term" value="C:membrane"/>
    <property type="evidence" value="ECO:0007669"/>
    <property type="project" value="TreeGrafter"/>
</dbReference>
<feature type="compositionally biased region" description="Pro residues" evidence="1">
    <location>
        <begin position="53"/>
        <end position="72"/>
    </location>
</feature>
<dbReference type="AlphaFoldDB" id="A0A2A9NQP8"/>
<dbReference type="EMBL" id="KZ301979">
    <property type="protein sequence ID" value="PFH52428.1"/>
    <property type="molecule type" value="Genomic_DNA"/>
</dbReference>
<evidence type="ECO:0000256" key="1">
    <source>
        <dbReference type="SAM" id="MobiDB-lite"/>
    </source>
</evidence>
<gene>
    <name evidence="3" type="ORF">AMATHDRAFT_74220</name>
</gene>
<dbReference type="InterPro" id="IPR018946">
    <property type="entry name" value="PhoD-like_MPP"/>
</dbReference>
<feature type="region of interest" description="Disordered" evidence="1">
    <location>
        <begin position="153"/>
        <end position="179"/>
    </location>
</feature>
<evidence type="ECO:0000313" key="4">
    <source>
        <dbReference type="Proteomes" id="UP000242287"/>
    </source>
</evidence>
<dbReference type="PANTHER" id="PTHR46689:SF1">
    <property type="entry name" value="PHOD-LIKE PHOSPHATASE DOMAIN-CONTAINING PROTEIN"/>
    <property type="match status" value="1"/>
</dbReference>
<dbReference type="OrthoDB" id="2419400at2759"/>
<feature type="region of interest" description="Disordered" evidence="1">
    <location>
        <begin position="50"/>
        <end position="75"/>
    </location>
</feature>
<evidence type="ECO:0000313" key="3">
    <source>
        <dbReference type="EMBL" id="PFH52428.1"/>
    </source>
</evidence>
<keyword evidence="4" id="KW-1185">Reference proteome</keyword>
<protein>
    <recommendedName>
        <fullName evidence="2">PhoD-like phosphatase domain-containing protein</fullName>
    </recommendedName>
</protein>
<feature type="domain" description="PhoD-like phosphatase" evidence="2">
    <location>
        <begin position="542"/>
        <end position="706"/>
    </location>
</feature>
<dbReference type="InterPro" id="IPR043904">
    <property type="entry name" value="PhoD_2-like"/>
</dbReference>